<keyword evidence="2" id="KW-1185">Reference proteome</keyword>
<evidence type="ECO:0008006" key="3">
    <source>
        <dbReference type="Google" id="ProtNLM"/>
    </source>
</evidence>
<protein>
    <recommendedName>
        <fullName evidence="3">Ribbon-helix-helix protein CopG domain-containing protein</fullName>
    </recommendedName>
</protein>
<reference evidence="2" key="1">
    <citation type="submission" date="2015-10" db="EMBL/GenBank/DDBJ databases">
        <authorList>
            <person name="Luecker S."/>
            <person name="Luecker S."/>
        </authorList>
    </citation>
    <scope>NUCLEOTIDE SEQUENCE [LARGE SCALE GENOMIC DNA]</scope>
</reference>
<dbReference type="AlphaFoldDB" id="A0A0S4LHR3"/>
<evidence type="ECO:0000313" key="2">
    <source>
        <dbReference type="Proteomes" id="UP000198736"/>
    </source>
</evidence>
<evidence type="ECO:0000313" key="1">
    <source>
        <dbReference type="EMBL" id="CUS35467.1"/>
    </source>
</evidence>
<proteinExistence type="predicted"/>
<accession>A0A0S4LHR3</accession>
<name>A0A0S4LHR3_9BACT</name>
<dbReference type="Proteomes" id="UP000198736">
    <property type="component" value="Unassembled WGS sequence"/>
</dbReference>
<dbReference type="EMBL" id="CZPZ01000012">
    <property type="protein sequence ID" value="CUS35467.1"/>
    <property type="molecule type" value="Genomic_DNA"/>
</dbReference>
<organism evidence="1 2">
    <name type="scientific">Candidatus Nitrospira nitrificans</name>
    <dbReference type="NCBI Taxonomy" id="1742973"/>
    <lineage>
        <taxon>Bacteria</taxon>
        <taxon>Pseudomonadati</taxon>
        <taxon>Nitrospirota</taxon>
        <taxon>Nitrospiria</taxon>
        <taxon>Nitrospirales</taxon>
        <taxon>Nitrospiraceae</taxon>
        <taxon>Nitrospira</taxon>
    </lineage>
</organism>
<dbReference type="STRING" id="1742973.COMA2_20282"/>
<sequence length="73" mass="8421">MKRNVSCCEPVQTYKCFAPTAESRRYTRTNVRINIRLSTADLEMLKRRAAEEGLPYQSLIASILHKYVSRSTP</sequence>
<gene>
    <name evidence="1" type="ORF">COMA2_20282</name>
</gene>